<proteinExistence type="inferred from homology"/>
<dbReference type="InterPro" id="IPR023584">
    <property type="entry name" value="Ribosome_recyc_fac_dom"/>
</dbReference>
<dbReference type="PANTHER" id="PTHR20982">
    <property type="entry name" value="RIBOSOME RECYCLING FACTOR"/>
    <property type="match status" value="1"/>
</dbReference>
<dbReference type="EMBL" id="QSAT01000008">
    <property type="protein sequence ID" value="RGW75827.1"/>
    <property type="molecule type" value="Genomic_DNA"/>
</dbReference>
<evidence type="ECO:0000256" key="1">
    <source>
        <dbReference type="ARBA" id="ARBA00004496"/>
    </source>
</evidence>
<dbReference type="SUPFAM" id="SSF55194">
    <property type="entry name" value="Ribosome recycling factor, RRF"/>
    <property type="match status" value="1"/>
</dbReference>
<evidence type="ECO:0000256" key="2">
    <source>
        <dbReference type="ARBA" id="ARBA00005912"/>
    </source>
</evidence>
<dbReference type="FunFam" id="3.30.1360.40:FF:000001">
    <property type="entry name" value="Ribosome-recycling factor"/>
    <property type="match status" value="1"/>
</dbReference>
<comment type="subcellular location">
    <subcellularLocation>
        <location evidence="1 5">Cytoplasm</location>
    </subcellularLocation>
</comment>
<keyword evidence="4 5" id="KW-0648">Protein biosynthesis</keyword>
<evidence type="ECO:0000256" key="5">
    <source>
        <dbReference type="HAMAP-Rule" id="MF_00040"/>
    </source>
</evidence>
<evidence type="ECO:0000256" key="4">
    <source>
        <dbReference type="ARBA" id="ARBA00022917"/>
    </source>
</evidence>
<evidence type="ECO:0000313" key="15">
    <source>
        <dbReference type="Proteomes" id="UP000285288"/>
    </source>
</evidence>
<dbReference type="EMBL" id="QRYQ01000005">
    <property type="protein sequence ID" value="RGU92689.1"/>
    <property type="molecule type" value="Genomic_DNA"/>
</dbReference>
<dbReference type="AlphaFoldDB" id="A0A395W9G2"/>
<evidence type="ECO:0000313" key="10">
    <source>
        <dbReference type="EMBL" id="RGW75827.1"/>
    </source>
</evidence>
<accession>A0A395W9G2</accession>
<dbReference type="Proteomes" id="UP000285274">
    <property type="component" value="Unassembled WGS sequence"/>
</dbReference>
<evidence type="ECO:0000313" key="9">
    <source>
        <dbReference type="EMBL" id="RGU92689.1"/>
    </source>
</evidence>
<dbReference type="Proteomes" id="UP000265489">
    <property type="component" value="Unassembled WGS sequence"/>
</dbReference>
<dbReference type="GeneID" id="66579672"/>
<dbReference type="Pfam" id="PF01765">
    <property type="entry name" value="RRF"/>
    <property type="match status" value="1"/>
</dbReference>
<dbReference type="HAMAP" id="MF_00040">
    <property type="entry name" value="RRF"/>
    <property type="match status" value="1"/>
</dbReference>
<protein>
    <recommendedName>
        <fullName evidence="5">Ribosome-recycling factor</fullName>
        <shortName evidence="5">RRF</shortName>
    </recommendedName>
    <alternativeName>
        <fullName evidence="5">Ribosome-releasing factor</fullName>
    </alternativeName>
</protein>
<gene>
    <name evidence="5" type="primary">frr</name>
    <name evidence="11" type="ORF">DW907_00845</name>
    <name evidence="10" type="ORF">DWV56_03590</name>
    <name evidence="9" type="ORF">DWW32_04555</name>
    <name evidence="8" type="ORF">DWX92_11810</name>
</gene>
<evidence type="ECO:0000256" key="3">
    <source>
        <dbReference type="ARBA" id="ARBA00022490"/>
    </source>
</evidence>
<feature type="domain" description="Ribosome recycling factor" evidence="7">
    <location>
        <begin position="19"/>
        <end position="179"/>
    </location>
</feature>
<dbReference type="RefSeq" id="WP_003865904.1">
    <property type="nucleotide sequence ID" value="NZ_CABLCL010000109.1"/>
</dbReference>
<name>A0A395W9G2_9FIRM</name>
<evidence type="ECO:0000313" key="12">
    <source>
        <dbReference type="Proteomes" id="UP000265489"/>
    </source>
</evidence>
<evidence type="ECO:0000313" key="14">
    <source>
        <dbReference type="Proteomes" id="UP000285274"/>
    </source>
</evidence>
<dbReference type="Gene3D" id="3.30.1360.40">
    <property type="match status" value="1"/>
</dbReference>
<dbReference type="InterPro" id="IPR002661">
    <property type="entry name" value="Ribosome_recyc_fac"/>
</dbReference>
<dbReference type="Gene3D" id="1.10.132.20">
    <property type="entry name" value="Ribosome-recycling factor"/>
    <property type="match status" value="1"/>
</dbReference>
<dbReference type="CDD" id="cd00520">
    <property type="entry name" value="RRF"/>
    <property type="match status" value="1"/>
</dbReference>
<dbReference type="EMBL" id="QRVM01000091">
    <property type="protein sequence ID" value="RGS43810.1"/>
    <property type="molecule type" value="Genomic_DNA"/>
</dbReference>
<comment type="caution">
    <text evidence="9">The sequence shown here is derived from an EMBL/GenBank/DDBJ whole genome shotgun (WGS) entry which is preliminary data.</text>
</comment>
<dbReference type="FunFam" id="1.10.132.20:FF:000001">
    <property type="entry name" value="Ribosome-recycling factor"/>
    <property type="match status" value="1"/>
</dbReference>
<dbReference type="EMBL" id="QSGD01000002">
    <property type="protein sequence ID" value="RHB09244.1"/>
    <property type="molecule type" value="Genomic_DNA"/>
</dbReference>
<keyword evidence="3 5" id="KW-0963">Cytoplasm</keyword>
<evidence type="ECO:0000313" key="8">
    <source>
        <dbReference type="EMBL" id="RGS43810.1"/>
    </source>
</evidence>
<dbReference type="Proteomes" id="UP000285288">
    <property type="component" value="Unassembled WGS sequence"/>
</dbReference>
<dbReference type="InterPro" id="IPR036191">
    <property type="entry name" value="RRF_sf"/>
</dbReference>
<dbReference type="NCBIfam" id="TIGR00496">
    <property type="entry name" value="frr"/>
    <property type="match status" value="1"/>
</dbReference>
<comment type="similarity">
    <text evidence="2 5">Belongs to the RRF family.</text>
</comment>
<evidence type="ECO:0000313" key="13">
    <source>
        <dbReference type="Proteomes" id="UP000284651"/>
    </source>
</evidence>
<dbReference type="GO" id="GO:0005737">
    <property type="term" value="C:cytoplasm"/>
    <property type="evidence" value="ECO:0007669"/>
    <property type="project" value="UniProtKB-SubCell"/>
</dbReference>
<organism evidence="9 12">
    <name type="scientific">Holdemanella biformis</name>
    <dbReference type="NCBI Taxonomy" id="1735"/>
    <lineage>
        <taxon>Bacteria</taxon>
        <taxon>Bacillati</taxon>
        <taxon>Bacillota</taxon>
        <taxon>Erysipelotrichia</taxon>
        <taxon>Erysipelotrichales</taxon>
        <taxon>Erysipelotrichaceae</taxon>
        <taxon>Holdemanella</taxon>
    </lineage>
</organism>
<dbReference type="GO" id="GO:0006415">
    <property type="term" value="P:translational termination"/>
    <property type="evidence" value="ECO:0007669"/>
    <property type="project" value="UniProtKB-UniRule"/>
</dbReference>
<evidence type="ECO:0000313" key="11">
    <source>
        <dbReference type="EMBL" id="RHB09244.1"/>
    </source>
</evidence>
<dbReference type="GO" id="GO:0043023">
    <property type="term" value="F:ribosomal large subunit binding"/>
    <property type="evidence" value="ECO:0007669"/>
    <property type="project" value="TreeGrafter"/>
</dbReference>
<reference evidence="12 13" key="1">
    <citation type="submission" date="2018-08" db="EMBL/GenBank/DDBJ databases">
        <title>A genome reference for cultivated species of the human gut microbiota.</title>
        <authorList>
            <person name="Zou Y."/>
            <person name="Xue W."/>
            <person name="Luo G."/>
        </authorList>
    </citation>
    <scope>NUCLEOTIDE SEQUENCE [LARGE SCALE GENOMIC DNA]</scope>
    <source>
        <strain evidence="10 13">AF10-31</strain>
        <strain evidence="9 12">AF15-20</strain>
        <strain evidence="8 14">AF22-10AC</strain>
        <strain evidence="11 15">AM42-13AC</strain>
    </source>
</reference>
<dbReference type="PANTHER" id="PTHR20982:SF3">
    <property type="entry name" value="MITOCHONDRIAL RIBOSOME RECYCLING FACTOR PSEUDO 1"/>
    <property type="match status" value="1"/>
</dbReference>
<evidence type="ECO:0000256" key="6">
    <source>
        <dbReference type="SAM" id="MobiDB-lite"/>
    </source>
</evidence>
<sequence>MSDILLNAEEKMMGAIDNLESNLRQIRTGRASGQMLERVQVEYYGAMTPINQIAQISVVEGTQLVVKPYDRSIVKGIAHAIQAANLGLNPQAEADVIRIQVPQLTEDRRKELAKDAQKYGEEAKVAIRNVRRDANDAIKKDKELPEDEKKQTLEESQKLTDKYIKDVDSITETKKKEILNV</sequence>
<evidence type="ECO:0000259" key="7">
    <source>
        <dbReference type="Pfam" id="PF01765"/>
    </source>
</evidence>
<comment type="function">
    <text evidence="5">Responsible for the release of ribosomes from messenger RNA at the termination of protein biosynthesis. May increase the efficiency of translation by recycling ribosomes from one round of translation to another.</text>
</comment>
<feature type="region of interest" description="Disordered" evidence="6">
    <location>
        <begin position="136"/>
        <end position="156"/>
    </location>
</feature>
<dbReference type="Proteomes" id="UP000284651">
    <property type="component" value="Unassembled WGS sequence"/>
</dbReference>